<evidence type="ECO:0000313" key="3">
    <source>
        <dbReference type="Proteomes" id="UP001330434"/>
    </source>
</evidence>
<dbReference type="Pfam" id="PF13609">
    <property type="entry name" value="Porin_4"/>
    <property type="match status" value="1"/>
</dbReference>
<dbReference type="SUPFAM" id="SSF56935">
    <property type="entry name" value="Porins"/>
    <property type="match status" value="1"/>
</dbReference>
<keyword evidence="3" id="KW-1185">Reference proteome</keyword>
<gene>
    <name evidence="2" type="ORF">Bealeia1_00330</name>
</gene>
<dbReference type="InterPro" id="IPR033900">
    <property type="entry name" value="Gram_neg_porin_domain"/>
</dbReference>
<dbReference type="Gene3D" id="2.40.160.10">
    <property type="entry name" value="Porin"/>
    <property type="match status" value="1"/>
</dbReference>
<reference evidence="2 3" key="1">
    <citation type="journal article" date="2024" name="Environ. Microbiol.">
        <title>Novel evolutionary insights on the interactions of the Holosporales (Alphaproteobacteria) with eukaryotic hosts from comparative genomics.</title>
        <authorList>
            <person name="Giovannini M."/>
            <person name="Petroni G."/>
            <person name="Castelli M."/>
        </authorList>
    </citation>
    <scope>NUCLEOTIDE SEQUENCE [LARGE SCALE GENOMIC DNA]</scope>
    <source>
        <strain evidence="2 3">US_Bl 15I1</strain>
    </source>
</reference>
<feature type="domain" description="Porin" evidence="1">
    <location>
        <begin position="98"/>
        <end position="425"/>
    </location>
</feature>
<evidence type="ECO:0000313" key="2">
    <source>
        <dbReference type="EMBL" id="WVX66157.1"/>
    </source>
</evidence>
<evidence type="ECO:0000259" key="1">
    <source>
        <dbReference type="Pfam" id="PF13609"/>
    </source>
</evidence>
<dbReference type="Proteomes" id="UP001330434">
    <property type="component" value="Chromosome"/>
</dbReference>
<organism evidence="2 3">
    <name type="scientific">Candidatus Bealeia paramacronuclearis</name>
    <dbReference type="NCBI Taxonomy" id="1921001"/>
    <lineage>
        <taxon>Bacteria</taxon>
        <taxon>Pseudomonadati</taxon>
        <taxon>Pseudomonadota</taxon>
        <taxon>Alphaproteobacteria</taxon>
        <taxon>Holosporales</taxon>
        <taxon>Holosporaceae</taxon>
        <taxon>Candidatus Bealeia</taxon>
    </lineage>
</organism>
<sequence>MKKGLFFTLTLLLSASEPPRVCARGPMARSQMPQLTVSGESTFNVWWFHNQNIKNSNDNDFGQGSFLNENQIPSLAATLTSSSLSGDTQNEYGRGYIFTMDDSRLKFDLSGVSDYGTDYGLVVNIDTNTEQTFGDKTIKETYVWIDGVWGCLTLGNTNGVEEFMAFGGYDPLGGTGGFDGNFDRVVNLVTGTVTSVGIVEGTDKSTKVIYQTPRFYGFQGGLSFAPQYGHLGENKIQSTKDYSWNGDLQPFDRRSTSLALNYMNDWKNGLSLGASLTAVFAKTLPGFSGSQWFIVDQNNTVIVRGAGNRKNTAGYAMGTSMHYKDFQFGVEFGDNGKSHEVKDLKVQTGQETNAGCFMDTGIAYHFGPTKLSFGYMYTKRKAIHLNVNNTFGKAQNRTHILSIDLDHKLAPGAGVYFEYVHLDMKNEGFNVDAMINNTRVTQFAAKGWESKRKT</sequence>
<protein>
    <submittedName>
        <fullName evidence="2">Porin</fullName>
    </submittedName>
</protein>
<dbReference type="EMBL" id="CP133270">
    <property type="protein sequence ID" value="WVX66157.1"/>
    <property type="molecule type" value="Genomic_DNA"/>
</dbReference>
<accession>A0ABZ2C1L9</accession>
<dbReference type="InterPro" id="IPR023614">
    <property type="entry name" value="Porin_dom_sf"/>
</dbReference>
<name>A0ABZ2C1L9_9PROT</name>
<proteinExistence type="predicted"/>